<dbReference type="InterPro" id="IPR051128">
    <property type="entry name" value="EgtD_Methyltrsf_superfamily"/>
</dbReference>
<dbReference type="AlphaFoldDB" id="A0A9X2I250"/>
<evidence type="ECO:0000313" key="4">
    <source>
        <dbReference type="EMBL" id="MCP8898746.1"/>
    </source>
</evidence>
<comment type="caution">
    <text evidence="4">The sequence shown here is derived from an EMBL/GenBank/DDBJ whole genome shotgun (WGS) entry which is preliminary data.</text>
</comment>
<dbReference type="GO" id="GO:0032259">
    <property type="term" value="P:methylation"/>
    <property type="evidence" value="ECO:0007669"/>
    <property type="project" value="UniProtKB-KW"/>
</dbReference>
<feature type="domain" description="Histidine-specific methyltransferase SAM-dependent" evidence="3">
    <location>
        <begin position="18"/>
        <end position="318"/>
    </location>
</feature>
<dbReference type="InterPro" id="IPR017804">
    <property type="entry name" value="MeTrfase_EgtD-like"/>
</dbReference>
<keyword evidence="1 4" id="KW-0489">Methyltransferase</keyword>
<dbReference type="InterPro" id="IPR035094">
    <property type="entry name" value="EgtD"/>
</dbReference>
<dbReference type="InterPro" id="IPR029063">
    <property type="entry name" value="SAM-dependent_MTases_sf"/>
</dbReference>
<reference evidence="4" key="2">
    <citation type="submission" date="2023-01" db="EMBL/GenBank/DDBJ databases">
        <title>Gilvimarinus xylanilyticus HB14 isolated from Caulerpa lentillifera aquaculture base in Hainan, China.</title>
        <authorList>
            <person name="Zhang Y.-J."/>
        </authorList>
    </citation>
    <scope>NUCLEOTIDE SEQUENCE</scope>
    <source>
        <strain evidence="4">HB14</strain>
    </source>
</reference>
<dbReference type="PANTHER" id="PTHR43397:SF1">
    <property type="entry name" value="ERGOTHIONEINE BIOSYNTHESIS PROTEIN 1"/>
    <property type="match status" value="1"/>
</dbReference>
<dbReference type="GO" id="GO:0052706">
    <property type="term" value="F:L-histidine N(alpha)-methyltransferase activity"/>
    <property type="evidence" value="ECO:0007669"/>
    <property type="project" value="UniProtKB-EC"/>
</dbReference>
<dbReference type="NCBIfam" id="TIGR03438">
    <property type="entry name" value="egtD_ergothio"/>
    <property type="match status" value="1"/>
</dbReference>
<dbReference type="EMBL" id="JAMFTH010000001">
    <property type="protein sequence ID" value="MCP8898746.1"/>
    <property type="molecule type" value="Genomic_DNA"/>
</dbReference>
<evidence type="ECO:0000256" key="1">
    <source>
        <dbReference type="ARBA" id="ARBA00022603"/>
    </source>
</evidence>
<gene>
    <name evidence="4" type="primary">egtD</name>
    <name evidence="4" type="ORF">M6D89_05470</name>
</gene>
<dbReference type="PANTHER" id="PTHR43397">
    <property type="entry name" value="ERGOTHIONEINE BIOSYNTHESIS PROTEIN 1"/>
    <property type="match status" value="1"/>
</dbReference>
<reference evidence="4" key="1">
    <citation type="submission" date="2022-05" db="EMBL/GenBank/DDBJ databases">
        <authorList>
            <person name="Sun H.-N."/>
        </authorList>
    </citation>
    <scope>NUCLEOTIDE SEQUENCE</scope>
    <source>
        <strain evidence="4">HB14</strain>
    </source>
</reference>
<organism evidence="4 5">
    <name type="scientific">Gilvimarinus xylanilyticus</name>
    <dbReference type="NCBI Taxonomy" id="2944139"/>
    <lineage>
        <taxon>Bacteria</taxon>
        <taxon>Pseudomonadati</taxon>
        <taxon>Pseudomonadota</taxon>
        <taxon>Gammaproteobacteria</taxon>
        <taxon>Cellvibrionales</taxon>
        <taxon>Cellvibrionaceae</taxon>
        <taxon>Gilvimarinus</taxon>
    </lineage>
</organism>
<dbReference type="PIRSF" id="PIRSF018005">
    <property type="entry name" value="UCP018005"/>
    <property type="match status" value="1"/>
</dbReference>
<keyword evidence="5" id="KW-1185">Reference proteome</keyword>
<evidence type="ECO:0000259" key="3">
    <source>
        <dbReference type="Pfam" id="PF10017"/>
    </source>
</evidence>
<evidence type="ECO:0000256" key="2">
    <source>
        <dbReference type="ARBA" id="ARBA00022679"/>
    </source>
</evidence>
<dbReference type="InterPro" id="IPR019257">
    <property type="entry name" value="MeTrfase_dom"/>
</dbReference>
<dbReference type="EC" id="2.1.1.44" evidence="4"/>
<protein>
    <submittedName>
        <fullName evidence="4">L-histidine N(Alpha)-methyltransferase</fullName>
        <ecNumber evidence="4">2.1.1.44</ecNumber>
    </submittedName>
</protein>
<dbReference type="RefSeq" id="WP_253967015.1">
    <property type="nucleotide sequence ID" value="NZ_JAMFTH010000001.1"/>
</dbReference>
<dbReference type="SUPFAM" id="SSF53335">
    <property type="entry name" value="S-adenosyl-L-methionine-dependent methyltransferases"/>
    <property type="match status" value="1"/>
</dbReference>
<dbReference type="Pfam" id="PF10017">
    <property type="entry name" value="Methyltransf_33"/>
    <property type="match status" value="1"/>
</dbReference>
<dbReference type="Proteomes" id="UP001139319">
    <property type="component" value="Unassembled WGS sequence"/>
</dbReference>
<evidence type="ECO:0000313" key="5">
    <source>
        <dbReference type="Proteomes" id="UP001139319"/>
    </source>
</evidence>
<accession>A0A9X2I250</accession>
<dbReference type="Gene3D" id="3.40.50.150">
    <property type="entry name" value="Vaccinia Virus protein VP39"/>
    <property type="match status" value="1"/>
</dbReference>
<keyword evidence="2 4" id="KW-0808">Transferase</keyword>
<proteinExistence type="predicted"/>
<sequence length="322" mass="36709">MNEAQALAIKPTGNEFLDDVLEGLRAAPKSLPPKYFYDSVGSQYFDEICNLTDYYPYHTELELLPQVGHEIAQRFHARGLQNLEIVEFGAGSLRKVGILLRALRTVRHFTAIDISQEHLIEACRTLESQYRELTIHPCVHDFTKPLKLSPSDRTRVGFFPGSTIGNLDRDQARTFLRNAGKTLGSASYMIIGVDTQKPEPILHRAYNDGKGVTARFNKNMLVRINRELGGDFTLENFAHHAFYNSELGRIEMHLRSLKEQAVNIDGERFHFGRGESIHTENSYKYRPVDFTQLAKEAGWSTERLWLAPEDLFSISLLKYCGE</sequence>
<name>A0A9X2I250_9GAMM</name>